<protein>
    <submittedName>
        <fullName evidence="4">Fucose isomerase</fullName>
    </submittedName>
</protein>
<evidence type="ECO:0000256" key="2">
    <source>
        <dbReference type="ARBA" id="ARBA00023235"/>
    </source>
</evidence>
<accession>A0A0L0QWP0</accession>
<dbReference type="RefSeq" id="WP_050349574.1">
    <property type="nucleotide sequence ID" value="NZ_CP073011.1"/>
</dbReference>
<reference evidence="5" key="1">
    <citation type="submission" date="2015-07" db="EMBL/GenBank/DDBJ databases">
        <title>Fjat-10053 dsm26.</title>
        <authorList>
            <person name="Liu B."/>
            <person name="Wang J."/>
            <person name="Zhu Y."/>
            <person name="Liu G."/>
            <person name="Chen Q."/>
            <person name="Chen Z."/>
            <person name="Lan J."/>
            <person name="Che J."/>
            <person name="Ge C."/>
            <person name="Shi H."/>
            <person name="Pan Z."/>
            <person name="Liu X."/>
        </authorList>
    </citation>
    <scope>NUCLEOTIDE SEQUENCE [LARGE SCALE GENOMIC DNA]</scope>
    <source>
        <strain evidence="5">DSM 26</strain>
    </source>
</reference>
<keyword evidence="2 4" id="KW-0413">Isomerase</keyword>
<dbReference type="Pfam" id="PF05025">
    <property type="entry name" value="RbsD_FucU"/>
    <property type="match status" value="1"/>
</dbReference>
<dbReference type="AlphaFoldDB" id="A0A0L0QWP0"/>
<dbReference type="NCBIfam" id="NF011949">
    <property type="entry name" value="PRK15420.1"/>
    <property type="match status" value="1"/>
</dbReference>
<sequence length="140" mass="15912">MLKKIPSILSPILVKILMEMGHGDELVISDANFPAERIGQRVVRADGHTVPELLKAILELFPLDKYSEYQYALMEVVKGDDVEPVIWNEYSEIIQQEHPDAQVKYMERFDFYKQSEGAFAVLITGETALYGNIIIKKGVI</sequence>
<dbReference type="Gene3D" id="3.40.1650.10">
    <property type="entry name" value="RbsD-like domain"/>
    <property type="match status" value="1"/>
</dbReference>
<name>A0A0L0QWP0_VIRPA</name>
<evidence type="ECO:0000256" key="3">
    <source>
        <dbReference type="ARBA" id="ARBA00036324"/>
    </source>
</evidence>
<comment type="catalytic activity">
    <reaction evidence="1">
        <text>beta-D-ribopyranose = beta-D-ribofuranose</text>
        <dbReference type="Rhea" id="RHEA:25432"/>
        <dbReference type="ChEBI" id="CHEBI:27476"/>
        <dbReference type="ChEBI" id="CHEBI:47002"/>
        <dbReference type="EC" id="5.4.99.62"/>
    </reaction>
</comment>
<proteinExistence type="predicted"/>
<comment type="catalytic activity">
    <reaction evidence="3">
        <text>alpha-L-fucose = beta-L-fucose</text>
        <dbReference type="Rhea" id="RHEA:25580"/>
        <dbReference type="ChEBI" id="CHEBI:42548"/>
        <dbReference type="ChEBI" id="CHEBI:42589"/>
        <dbReference type="EC" id="5.1.3.29"/>
    </reaction>
</comment>
<comment type="caution">
    <text evidence="4">The sequence shown here is derived from an EMBL/GenBank/DDBJ whole genome shotgun (WGS) entry which is preliminary data.</text>
</comment>
<dbReference type="GO" id="GO:0006004">
    <property type="term" value="P:fucose metabolic process"/>
    <property type="evidence" value="ECO:0007669"/>
    <property type="project" value="TreeGrafter"/>
</dbReference>
<evidence type="ECO:0000256" key="1">
    <source>
        <dbReference type="ARBA" id="ARBA00000223"/>
    </source>
</evidence>
<dbReference type="GeneID" id="66868997"/>
<dbReference type="GO" id="GO:0042806">
    <property type="term" value="F:fucose binding"/>
    <property type="evidence" value="ECO:0007669"/>
    <property type="project" value="TreeGrafter"/>
</dbReference>
<dbReference type="GO" id="GO:0062193">
    <property type="term" value="F:D-ribose pyranase activity"/>
    <property type="evidence" value="ECO:0007669"/>
    <property type="project" value="UniProtKB-EC"/>
</dbReference>
<dbReference type="SUPFAM" id="SSF102546">
    <property type="entry name" value="RbsD-like"/>
    <property type="match status" value="1"/>
</dbReference>
<dbReference type="PANTHER" id="PTHR31690">
    <property type="entry name" value="FUCOSE MUTAROTASE"/>
    <property type="match status" value="1"/>
</dbReference>
<evidence type="ECO:0000313" key="4">
    <source>
        <dbReference type="EMBL" id="KNE22618.1"/>
    </source>
</evidence>
<dbReference type="OrthoDB" id="9805009at2"/>
<dbReference type="EMBL" id="LGTO01000001">
    <property type="protein sequence ID" value="KNE22618.1"/>
    <property type="molecule type" value="Genomic_DNA"/>
</dbReference>
<dbReference type="PATRIC" id="fig|1473.5.peg.84"/>
<dbReference type="InterPro" id="IPR023750">
    <property type="entry name" value="RbsD-like_sf"/>
</dbReference>
<evidence type="ECO:0000313" key="5">
    <source>
        <dbReference type="Proteomes" id="UP000036780"/>
    </source>
</evidence>
<dbReference type="GO" id="GO:0036373">
    <property type="term" value="F:L-fucose mutarotase activity"/>
    <property type="evidence" value="ECO:0007669"/>
    <property type="project" value="UniProtKB-EC"/>
</dbReference>
<gene>
    <name evidence="4" type="ORF">AFK71_00195</name>
</gene>
<dbReference type="Proteomes" id="UP000036780">
    <property type="component" value="Unassembled WGS sequence"/>
</dbReference>
<dbReference type="InterPro" id="IPR050443">
    <property type="entry name" value="RbsD/FucU_mutarotase"/>
</dbReference>
<dbReference type="InterPro" id="IPR007721">
    <property type="entry name" value="RbsD_FucU"/>
</dbReference>
<dbReference type="PANTHER" id="PTHR31690:SF4">
    <property type="entry name" value="FUCOSE MUTAROTASE"/>
    <property type="match status" value="1"/>
</dbReference>
<organism evidence="4 5">
    <name type="scientific">Virgibacillus pantothenticus</name>
    <dbReference type="NCBI Taxonomy" id="1473"/>
    <lineage>
        <taxon>Bacteria</taxon>
        <taxon>Bacillati</taxon>
        <taxon>Bacillota</taxon>
        <taxon>Bacilli</taxon>
        <taxon>Bacillales</taxon>
        <taxon>Bacillaceae</taxon>
        <taxon>Virgibacillus</taxon>
    </lineage>
</organism>
<keyword evidence="5" id="KW-1185">Reference proteome</keyword>